<protein>
    <recommendedName>
        <fullName evidence="6">Band 7 domain-containing protein</fullName>
    </recommendedName>
</protein>
<dbReference type="InterPro" id="IPR027705">
    <property type="entry name" value="Flotillin_fam"/>
</dbReference>
<proteinExistence type="inferred from homology"/>
<comment type="similarity">
    <text evidence="2 5">Belongs to the band 7/mec-2 family. Flotillin subfamily.</text>
</comment>
<dbReference type="EMBL" id="GIBP01003121">
    <property type="protein sequence ID" value="NDV32090.1"/>
    <property type="molecule type" value="Transcribed_RNA"/>
</dbReference>
<dbReference type="GO" id="GO:0005886">
    <property type="term" value="C:plasma membrane"/>
    <property type="evidence" value="ECO:0007669"/>
    <property type="project" value="UniProtKB-SubCell"/>
</dbReference>
<keyword evidence="4" id="KW-0472">Membrane</keyword>
<dbReference type="InterPro" id="IPR001107">
    <property type="entry name" value="Band_7"/>
</dbReference>
<evidence type="ECO:0000256" key="2">
    <source>
        <dbReference type="ARBA" id="ARBA00007161"/>
    </source>
</evidence>
<dbReference type="InterPro" id="IPR036013">
    <property type="entry name" value="Band_7/SPFH_dom_sf"/>
</dbReference>
<dbReference type="CDD" id="cd03399">
    <property type="entry name" value="SPFH_flotillin"/>
    <property type="match status" value="1"/>
</dbReference>
<evidence type="ECO:0000256" key="1">
    <source>
        <dbReference type="ARBA" id="ARBA00004236"/>
    </source>
</evidence>
<dbReference type="SUPFAM" id="SSF117892">
    <property type="entry name" value="Band 7/SPFH domain"/>
    <property type="match status" value="1"/>
</dbReference>
<comment type="subcellular location">
    <subcellularLocation>
        <location evidence="1">Cell membrane</location>
    </subcellularLocation>
</comment>
<evidence type="ECO:0000259" key="6">
    <source>
        <dbReference type="Pfam" id="PF01145"/>
    </source>
</evidence>
<reference evidence="7" key="1">
    <citation type="journal article" date="2020" name="J. Eukaryot. Microbiol.">
        <title>De novo Sequencing, Assembly and Annotation of the Transcriptome for the Free-Living Testate Amoeba Arcella intermedia.</title>
        <authorList>
            <person name="Ribeiro G.M."/>
            <person name="Porfirio-Sousa A.L."/>
            <person name="Maurer-Alcala X.X."/>
            <person name="Katz L.A."/>
            <person name="Lahr D.J.G."/>
        </authorList>
    </citation>
    <scope>NUCLEOTIDE SEQUENCE</scope>
</reference>
<dbReference type="Pfam" id="PF01145">
    <property type="entry name" value="Band_7"/>
    <property type="match status" value="1"/>
</dbReference>
<dbReference type="AlphaFoldDB" id="A0A6B2L568"/>
<feature type="domain" description="Band 7" evidence="6">
    <location>
        <begin position="8"/>
        <end position="167"/>
    </location>
</feature>
<evidence type="ECO:0000256" key="4">
    <source>
        <dbReference type="ARBA" id="ARBA00023136"/>
    </source>
</evidence>
<evidence type="ECO:0000256" key="3">
    <source>
        <dbReference type="ARBA" id="ARBA00022475"/>
    </source>
</evidence>
<evidence type="ECO:0000256" key="5">
    <source>
        <dbReference type="RuleBase" id="RU366054"/>
    </source>
</evidence>
<keyword evidence="3" id="KW-1003">Cell membrane</keyword>
<evidence type="ECO:0000313" key="7">
    <source>
        <dbReference type="EMBL" id="NDV32090.1"/>
    </source>
</evidence>
<dbReference type="Gene3D" id="3.30.479.30">
    <property type="entry name" value="Band 7 domain"/>
    <property type="match status" value="1"/>
</dbReference>
<dbReference type="PANTHER" id="PTHR13806:SF31">
    <property type="entry name" value="FLOTILLIN-LIKE PROTEIN 1-RELATED"/>
    <property type="match status" value="1"/>
</dbReference>
<sequence>MAISDMIVSKQGYQWPFQTYQFIKMHPTNYSFDLQAMSSEKMEFILPGVFTIGPQDDPKSIMKYVKFLRSDQSQNQIDTLVKGILEGETRIQSAQMTIEQIFNDRKAFKEVLVKNVQEELNQFGLRIYNANIKELQDSPGSEYFSFLRQKKRSEAENRAKVDVAEAKKVGDVGQKEREAVTRQQIAHYEAETVLRENERRQDIAKSDADLAVVRAAALQKTQVANIEAENAAKIREAELQKDVEQRRIAMETEKLRAKELSKAQVTAETMIKEAEGTATSLRLKAEAELYAKQKEAEGILAVYNAQSSGVENLIGSFGGNPASLIQYLMIDKGLYERLAKTNAAAIQGLNPKITIWSTGQDASEGYAKPIADVLKMVPPLVSTIHDQTGIKPPSFLLDLPKTENEKN</sequence>
<name>A0A6B2L568_9EUKA</name>
<organism evidence="7">
    <name type="scientific">Arcella intermedia</name>
    <dbReference type="NCBI Taxonomy" id="1963864"/>
    <lineage>
        <taxon>Eukaryota</taxon>
        <taxon>Amoebozoa</taxon>
        <taxon>Tubulinea</taxon>
        <taxon>Elardia</taxon>
        <taxon>Arcellinida</taxon>
        <taxon>Sphaerothecina</taxon>
        <taxon>Arcellidae</taxon>
        <taxon>Arcella</taxon>
    </lineage>
</organism>
<dbReference type="PANTHER" id="PTHR13806">
    <property type="entry name" value="FLOTILLIN-RELATED"/>
    <property type="match status" value="1"/>
</dbReference>
<accession>A0A6B2L568</accession>